<dbReference type="PRINTS" id="PR00039">
    <property type="entry name" value="HTHLYSR"/>
</dbReference>
<dbReference type="RefSeq" id="WP_164514738.1">
    <property type="nucleotide sequence ID" value="NZ_QXGL01000003.1"/>
</dbReference>
<keyword evidence="4" id="KW-0804">Transcription</keyword>
<evidence type="ECO:0000256" key="3">
    <source>
        <dbReference type="ARBA" id="ARBA00023125"/>
    </source>
</evidence>
<dbReference type="InterPro" id="IPR036390">
    <property type="entry name" value="WH_DNA-bd_sf"/>
</dbReference>
<dbReference type="SUPFAM" id="SSF46785">
    <property type="entry name" value="Winged helix' DNA-binding domain"/>
    <property type="match status" value="1"/>
</dbReference>
<dbReference type="EMBL" id="QXGL01000003">
    <property type="protein sequence ID" value="RSX53151.1"/>
    <property type="molecule type" value="Genomic_DNA"/>
</dbReference>
<dbReference type="Gene3D" id="3.40.190.290">
    <property type="match status" value="1"/>
</dbReference>
<feature type="domain" description="HTH lysR-type" evidence="5">
    <location>
        <begin position="2"/>
        <end position="59"/>
    </location>
</feature>
<evidence type="ECO:0000256" key="1">
    <source>
        <dbReference type="ARBA" id="ARBA00009437"/>
    </source>
</evidence>
<evidence type="ECO:0000256" key="4">
    <source>
        <dbReference type="ARBA" id="ARBA00023163"/>
    </source>
</evidence>
<dbReference type="CDD" id="cd05466">
    <property type="entry name" value="PBP2_LTTR_substrate"/>
    <property type="match status" value="1"/>
</dbReference>
<dbReference type="Gene3D" id="1.10.10.10">
    <property type="entry name" value="Winged helix-like DNA-binding domain superfamily/Winged helix DNA-binding domain"/>
    <property type="match status" value="1"/>
</dbReference>
<evidence type="ECO:0000256" key="2">
    <source>
        <dbReference type="ARBA" id="ARBA00023015"/>
    </source>
</evidence>
<dbReference type="SUPFAM" id="SSF53850">
    <property type="entry name" value="Periplasmic binding protein-like II"/>
    <property type="match status" value="1"/>
</dbReference>
<dbReference type="AlphaFoldDB" id="A0A430FK87"/>
<dbReference type="GO" id="GO:0003677">
    <property type="term" value="F:DNA binding"/>
    <property type="evidence" value="ECO:0007669"/>
    <property type="project" value="UniProtKB-KW"/>
</dbReference>
<comment type="caution">
    <text evidence="6">The sequence shown here is derived from an EMBL/GenBank/DDBJ whole genome shotgun (WGS) entry which is preliminary data.</text>
</comment>
<evidence type="ECO:0000313" key="7">
    <source>
        <dbReference type="Proteomes" id="UP000287533"/>
    </source>
</evidence>
<keyword evidence="2" id="KW-0805">Transcription regulation</keyword>
<dbReference type="InterPro" id="IPR036388">
    <property type="entry name" value="WH-like_DNA-bd_sf"/>
</dbReference>
<reference evidence="6 7" key="1">
    <citation type="submission" date="2018-09" db="EMBL/GenBank/DDBJ databases">
        <title>Characterization of the phylogenetic diversity of five novel species belonging to the genus Bifidobacterium.</title>
        <authorList>
            <person name="Lugli G.A."/>
            <person name="Duranti S."/>
            <person name="Milani C."/>
        </authorList>
    </citation>
    <scope>NUCLEOTIDE SEQUENCE [LARGE SCALE GENOMIC DNA]</scope>
    <source>
        <strain evidence="6 7">2034B</strain>
    </source>
</reference>
<dbReference type="GO" id="GO:0003700">
    <property type="term" value="F:DNA-binding transcription factor activity"/>
    <property type="evidence" value="ECO:0007669"/>
    <property type="project" value="InterPro"/>
</dbReference>
<dbReference type="PANTHER" id="PTHR30346">
    <property type="entry name" value="TRANSCRIPTIONAL DUAL REGULATOR HCAR-RELATED"/>
    <property type="match status" value="1"/>
</dbReference>
<gene>
    <name evidence="6" type="ORF">D2E25_1124</name>
</gene>
<protein>
    <submittedName>
        <fullName evidence="6">Transcription regulator</fullName>
    </submittedName>
</protein>
<dbReference type="Pfam" id="PF00126">
    <property type="entry name" value="HTH_1"/>
    <property type="match status" value="1"/>
</dbReference>
<dbReference type="GO" id="GO:0032993">
    <property type="term" value="C:protein-DNA complex"/>
    <property type="evidence" value="ECO:0007669"/>
    <property type="project" value="TreeGrafter"/>
</dbReference>
<dbReference type="PANTHER" id="PTHR30346:SF28">
    <property type="entry name" value="HTH-TYPE TRANSCRIPTIONAL REGULATOR CYNR"/>
    <property type="match status" value="1"/>
</dbReference>
<keyword evidence="3" id="KW-0238">DNA-binding</keyword>
<evidence type="ECO:0000259" key="5">
    <source>
        <dbReference type="PROSITE" id="PS50931"/>
    </source>
</evidence>
<dbReference type="Proteomes" id="UP000287533">
    <property type="component" value="Unassembled WGS sequence"/>
</dbReference>
<name>A0A430FK87_9BIFI</name>
<dbReference type="PROSITE" id="PS50931">
    <property type="entry name" value="HTH_LYSR"/>
    <property type="match status" value="1"/>
</dbReference>
<dbReference type="Pfam" id="PF03466">
    <property type="entry name" value="LysR_substrate"/>
    <property type="match status" value="1"/>
</dbReference>
<proteinExistence type="inferred from homology"/>
<evidence type="ECO:0000313" key="6">
    <source>
        <dbReference type="EMBL" id="RSX53151.1"/>
    </source>
</evidence>
<sequence length="289" mass="32386">MMHLEYLESFLAVAQYHNFTEAARSLGISQSSLTKRIHNLEESLGFRLFERTTREVRLTAVGSLYLTYADKIADVQDAFDAQLARNFSNGNSLAFGMIPSASEYGLTSLISAFMRDTNHRCSVFTSRSEDLEVMLDEGRCDFAFIKNDSGTHSFTRLPIARDHMVLVVAKAHPLARRASVSVSELANERFFFEPKDSRPYLDCVELCRTAGFEPNIVGTDSQIANIVDYVAQGVGVSLLMRRIVPADPRVALISISPHVQASIDLCYRPGRLTGLQREFLDYLKDSRRG</sequence>
<keyword evidence="7" id="KW-1185">Reference proteome</keyword>
<comment type="similarity">
    <text evidence="1">Belongs to the LysR transcriptional regulatory family.</text>
</comment>
<organism evidence="6 7">
    <name type="scientific">Bifidobacterium goeldii</name>
    <dbReference type="NCBI Taxonomy" id="2306975"/>
    <lineage>
        <taxon>Bacteria</taxon>
        <taxon>Bacillati</taxon>
        <taxon>Actinomycetota</taxon>
        <taxon>Actinomycetes</taxon>
        <taxon>Bifidobacteriales</taxon>
        <taxon>Bifidobacteriaceae</taxon>
        <taxon>Bifidobacterium</taxon>
    </lineage>
</organism>
<accession>A0A430FK87</accession>
<dbReference type="FunFam" id="1.10.10.10:FF:000001">
    <property type="entry name" value="LysR family transcriptional regulator"/>
    <property type="match status" value="1"/>
</dbReference>
<dbReference type="InterPro" id="IPR005119">
    <property type="entry name" value="LysR_subst-bd"/>
</dbReference>
<dbReference type="InterPro" id="IPR000847">
    <property type="entry name" value="LysR_HTH_N"/>
</dbReference>